<protein>
    <submittedName>
        <fullName evidence="3">Uncharacterized protein</fullName>
    </submittedName>
</protein>
<sequence>MAIPSSSSSDNEVHSCSPVCTKAYKQLHAQYDSQTIELHKSRLDVVSYQAALESVESRVVVYKQNESIFQDNIIVLTIEVEASAIYIITLKQKLSQAETERDDLKLKFDKFQTSFKSLTELLANQTNGKHDLGYSSLENDSESVSPSCPSDRVQPSGGYNAVPPSIIGNFMPLKSNLVFYTATIAVKTDHSAFTV</sequence>
<evidence type="ECO:0000313" key="3">
    <source>
        <dbReference type="EMBL" id="GFA93576.1"/>
    </source>
</evidence>
<feature type="coiled-coil region" evidence="1">
    <location>
        <begin position="87"/>
        <end position="114"/>
    </location>
</feature>
<comment type="caution">
    <text evidence="3">The sequence shown here is derived from an EMBL/GenBank/DDBJ whole genome shotgun (WGS) entry which is preliminary data.</text>
</comment>
<keyword evidence="1" id="KW-0175">Coiled coil</keyword>
<gene>
    <name evidence="3" type="ORF">Tci_665548</name>
</gene>
<feature type="region of interest" description="Disordered" evidence="2">
    <location>
        <begin position="132"/>
        <end position="155"/>
    </location>
</feature>
<dbReference type="AlphaFoldDB" id="A0A699KKN2"/>
<evidence type="ECO:0000256" key="1">
    <source>
        <dbReference type="SAM" id="Coils"/>
    </source>
</evidence>
<dbReference type="EMBL" id="BKCJ010517397">
    <property type="protein sequence ID" value="GFA93576.1"/>
    <property type="molecule type" value="Genomic_DNA"/>
</dbReference>
<proteinExistence type="predicted"/>
<reference evidence="3" key="1">
    <citation type="journal article" date="2019" name="Sci. Rep.">
        <title>Draft genome of Tanacetum cinerariifolium, the natural source of mosquito coil.</title>
        <authorList>
            <person name="Yamashiro T."/>
            <person name="Shiraishi A."/>
            <person name="Satake H."/>
            <person name="Nakayama K."/>
        </authorList>
    </citation>
    <scope>NUCLEOTIDE SEQUENCE</scope>
</reference>
<feature type="compositionally biased region" description="Polar residues" evidence="2">
    <location>
        <begin position="136"/>
        <end position="148"/>
    </location>
</feature>
<organism evidence="3">
    <name type="scientific">Tanacetum cinerariifolium</name>
    <name type="common">Dalmatian daisy</name>
    <name type="synonym">Chrysanthemum cinerariifolium</name>
    <dbReference type="NCBI Taxonomy" id="118510"/>
    <lineage>
        <taxon>Eukaryota</taxon>
        <taxon>Viridiplantae</taxon>
        <taxon>Streptophyta</taxon>
        <taxon>Embryophyta</taxon>
        <taxon>Tracheophyta</taxon>
        <taxon>Spermatophyta</taxon>
        <taxon>Magnoliopsida</taxon>
        <taxon>eudicotyledons</taxon>
        <taxon>Gunneridae</taxon>
        <taxon>Pentapetalae</taxon>
        <taxon>asterids</taxon>
        <taxon>campanulids</taxon>
        <taxon>Asterales</taxon>
        <taxon>Asteraceae</taxon>
        <taxon>Asteroideae</taxon>
        <taxon>Anthemideae</taxon>
        <taxon>Anthemidinae</taxon>
        <taxon>Tanacetum</taxon>
    </lineage>
</organism>
<evidence type="ECO:0000256" key="2">
    <source>
        <dbReference type="SAM" id="MobiDB-lite"/>
    </source>
</evidence>
<name>A0A699KKN2_TANCI</name>
<accession>A0A699KKN2</accession>